<dbReference type="AlphaFoldDB" id="A0A0F9M0U5"/>
<dbReference type="Pfam" id="PF00011">
    <property type="entry name" value="HSP20"/>
    <property type="match status" value="1"/>
</dbReference>
<organism evidence="2">
    <name type="scientific">marine sediment metagenome</name>
    <dbReference type="NCBI Taxonomy" id="412755"/>
    <lineage>
        <taxon>unclassified sequences</taxon>
        <taxon>metagenomes</taxon>
        <taxon>ecological metagenomes</taxon>
    </lineage>
</organism>
<dbReference type="SUPFAM" id="SSF49764">
    <property type="entry name" value="HSP20-like chaperones"/>
    <property type="match status" value="1"/>
</dbReference>
<feature type="domain" description="SHSP" evidence="1">
    <location>
        <begin position="36"/>
        <end position="148"/>
    </location>
</feature>
<comment type="caution">
    <text evidence="2">The sequence shown here is derived from an EMBL/GenBank/DDBJ whole genome shotgun (WGS) entry which is preliminary data.</text>
</comment>
<dbReference type="EMBL" id="LAZR01011209">
    <property type="protein sequence ID" value="KKM62877.1"/>
    <property type="molecule type" value="Genomic_DNA"/>
</dbReference>
<dbReference type="InterPro" id="IPR031107">
    <property type="entry name" value="Small_HSP"/>
</dbReference>
<gene>
    <name evidence="2" type="ORF">LCGC14_1517180</name>
</gene>
<accession>A0A0F9M0U5</accession>
<dbReference type="PANTHER" id="PTHR11527">
    <property type="entry name" value="HEAT-SHOCK PROTEIN 20 FAMILY MEMBER"/>
    <property type="match status" value="1"/>
</dbReference>
<protein>
    <recommendedName>
        <fullName evidence="1">SHSP domain-containing protein</fullName>
    </recommendedName>
</protein>
<reference evidence="2" key="1">
    <citation type="journal article" date="2015" name="Nature">
        <title>Complex archaea that bridge the gap between prokaryotes and eukaryotes.</title>
        <authorList>
            <person name="Spang A."/>
            <person name="Saw J.H."/>
            <person name="Jorgensen S.L."/>
            <person name="Zaremba-Niedzwiedzka K."/>
            <person name="Martijn J."/>
            <person name="Lind A.E."/>
            <person name="van Eijk R."/>
            <person name="Schleper C."/>
            <person name="Guy L."/>
            <person name="Ettema T.J."/>
        </authorList>
    </citation>
    <scope>NUCLEOTIDE SEQUENCE</scope>
</reference>
<proteinExistence type="predicted"/>
<dbReference type="CDD" id="cd06464">
    <property type="entry name" value="ACD_sHsps-like"/>
    <property type="match status" value="1"/>
</dbReference>
<dbReference type="InterPro" id="IPR002068">
    <property type="entry name" value="A-crystallin/Hsp20_dom"/>
</dbReference>
<dbReference type="InterPro" id="IPR008978">
    <property type="entry name" value="HSP20-like_chaperone"/>
</dbReference>
<dbReference type="Gene3D" id="2.60.40.790">
    <property type="match status" value="1"/>
</dbReference>
<sequence length="156" mass="17787">MRSIVRWDPFVDMEQMRHRMDRIFGDLRPWRLAPRVGSEIGYFPLDISETDEAFEVEAALPGVKPEDVEVQVHGDTVTIKGKAKEEAEEKGKDWLRRERRYGVFARSFTLPTDIDAENASADFENGLLKLRLPKSEAARPKTIKVSTKGVIKGEKS</sequence>
<evidence type="ECO:0000259" key="1">
    <source>
        <dbReference type="PROSITE" id="PS01031"/>
    </source>
</evidence>
<evidence type="ECO:0000313" key="2">
    <source>
        <dbReference type="EMBL" id="KKM62877.1"/>
    </source>
</evidence>
<name>A0A0F9M0U5_9ZZZZ</name>
<dbReference type="PROSITE" id="PS01031">
    <property type="entry name" value="SHSP"/>
    <property type="match status" value="1"/>
</dbReference>